<dbReference type="Proteomes" id="UP000758603">
    <property type="component" value="Unassembled WGS sequence"/>
</dbReference>
<dbReference type="InterPro" id="IPR024535">
    <property type="entry name" value="RHGA/B-epi-like_pectate_lyase"/>
</dbReference>
<feature type="domain" description="Rhodanese" evidence="2">
    <location>
        <begin position="717"/>
        <end position="750"/>
    </location>
</feature>
<accession>A0A9P8UPE8</accession>
<name>A0A9P8UPE8_9PEZI</name>
<sequence>DVNNFFKTAPDRGSLNGPILEPLNTSVLNQIHGTKETRQDDSYWLASLGGVGQSPFAPSGYQFFRNVRDFGAVGDGVTDDTAAINRAAAAFSESDLLTLRCGEDCGSTTTLGAVVYFPPGTYLISTPIIQYYYTQFVGNPSDRAVIKGTFNFTGIALVDSNVYIPGGNGDEWYINQSNFLRQIRNLEFDMTGMNWTNYDNDQEYVPTGVHWQVGQATSITNCHFQMAVSEGAQRATGVGIYMENGSGGGVADITFFGGNIGFLAGSQQFTANNLVFTSCLTAIYHVWNWGFVWKNIYVLSCYIALDCTAYSGGQNQGTGSITVLDSHFNGVPYAITIASNGDEQPNIVLDNLLVENSESVVLISGGDTLLQGSSGPLYFNSWANGIQVSSSGAFGKRSGFVNPAPRKPSSLLDGSGAYYSRSKPQYAGASPVVATNNGISNDGTGDQTDAINSLLEGNVGSVIFFPMGVYLVRGTVHVPVGSIIVGSGWSQIMGTGSFFEDQENPQVMVQVGNEGDSGVIEISDMMFTVQGPTAGAILMEWNVHESSQGSAAMWDSHFRVGGAEGTNLQLEDCPTRSDVNPDCMAASLLLHITSDSSGYFDNVWAWVADHDLDNPLNAEAYNNEEGIPLNVQTQISIYAARGVLIESQGPTWLYGTSSEHTQMYQYQLQNASNIFLGHMQTETPYYQPNPSALEPYEAGVGGFPSDPTFDNCADDICRGAWALRVLDSTDVFIYAAGFYSFFQDNQLGCTTEEDCQLALIETNFASSLWIYNIFTKGNVEIVTPRGGLSPLLFNSTTKNGYTSEIAAWLALSTEGENIGSEPGDGSGIVIIDPDLWSGEPGDPATVQCSPPCTYVLPPLTLTDETTFEFPPLTTSITMGYNSTTVFEVTGSTTTRTIYQITIVTTTISIPPVTTSVISWFEETVTVNSTIIYPIPSIVGPPFTITEPTIINGTTIPPDTRTFWPPPWPGFSEPGTTTPTPTTGPTSVHHTSGPPRPSCTHVTGCGRHCGDSILDICVPCWIGCGIGPPGAANLHVFLRIIRKWLTSEQV</sequence>
<dbReference type="InterPro" id="IPR001763">
    <property type="entry name" value="Rhodanese-like_dom"/>
</dbReference>
<feature type="region of interest" description="Disordered" evidence="1">
    <location>
        <begin position="969"/>
        <end position="995"/>
    </location>
</feature>
<dbReference type="GeneID" id="70126408"/>
<comment type="caution">
    <text evidence="3">The sequence shown here is derived from an EMBL/GenBank/DDBJ whole genome shotgun (WGS) entry which is preliminary data.</text>
</comment>
<evidence type="ECO:0000259" key="2">
    <source>
        <dbReference type="PROSITE" id="PS50206"/>
    </source>
</evidence>
<evidence type="ECO:0000313" key="4">
    <source>
        <dbReference type="Proteomes" id="UP000758603"/>
    </source>
</evidence>
<evidence type="ECO:0000313" key="3">
    <source>
        <dbReference type="EMBL" id="KAH6656455.1"/>
    </source>
</evidence>
<organism evidence="3 4">
    <name type="scientific">Truncatella angustata</name>
    <dbReference type="NCBI Taxonomy" id="152316"/>
    <lineage>
        <taxon>Eukaryota</taxon>
        <taxon>Fungi</taxon>
        <taxon>Dikarya</taxon>
        <taxon>Ascomycota</taxon>
        <taxon>Pezizomycotina</taxon>
        <taxon>Sordariomycetes</taxon>
        <taxon>Xylariomycetidae</taxon>
        <taxon>Amphisphaeriales</taxon>
        <taxon>Sporocadaceae</taxon>
        <taxon>Truncatella</taxon>
    </lineage>
</organism>
<dbReference type="InterPro" id="IPR039279">
    <property type="entry name" value="QRT3-like"/>
</dbReference>
<keyword evidence="3" id="KW-0456">Lyase</keyword>
<dbReference type="Pfam" id="PF12708">
    <property type="entry name" value="Pect-lyase_RHGA_epim"/>
    <property type="match status" value="2"/>
</dbReference>
<dbReference type="InterPro" id="IPR011050">
    <property type="entry name" value="Pectin_lyase_fold/virulence"/>
</dbReference>
<dbReference type="EMBL" id="JAGPXC010000002">
    <property type="protein sequence ID" value="KAH6656455.1"/>
    <property type="molecule type" value="Genomic_DNA"/>
</dbReference>
<feature type="compositionally biased region" description="Low complexity" evidence="1">
    <location>
        <begin position="973"/>
        <end position="985"/>
    </location>
</feature>
<dbReference type="PROSITE" id="PS50206">
    <property type="entry name" value="RHODANESE_3"/>
    <property type="match status" value="1"/>
</dbReference>
<dbReference type="Gene3D" id="2.160.20.10">
    <property type="entry name" value="Single-stranded right-handed beta-helix, Pectin lyase-like"/>
    <property type="match status" value="2"/>
</dbReference>
<feature type="non-terminal residue" evidence="3">
    <location>
        <position position="1049"/>
    </location>
</feature>
<dbReference type="SUPFAM" id="SSF51126">
    <property type="entry name" value="Pectin lyase-like"/>
    <property type="match status" value="2"/>
</dbReference>
<dbReference type="OrthoDB" id="1046782at2759"/>
<reference evidence="3" key="1">
    <citation type="journal article" date="2021" name="Nat. Commun.">
        <title>Genetic determinants of endophytism in the Arabidopsis root mycobiome.</title>
        <authorList>
            <person name="Mesny F."/>
            <person name="Miyauchi S."/>
            <person name="Thiergart T."/>
            <person name="Pickel B."/>
            <person name="Atanasova L."/>
            <person name="Karlsson M."/>
            <person name="Huettel B."/>
            <person name="Barry K.W."/>
            <person name="Haridas S."/>
            <person name="Chen C."/>
            <person name="Bauer D."/>
            <person name="Andreopoulos W."/>
            <person name="Pangilinan J."/>
            <person name="LaButti K."/>
            <person name="Riley R."/>
            <person name="Lipzen A."/>
            <person name="Clum A."/>
            <person name="Drula E."/>
            <person name="Henrissat B."/>
            <person name="Kohler A."/>
            <person name="Grigoriev I.V."/>
            <person name="Martin F.M."/>
            <person name="Hacquard S."/>
        </authorList>
    </citation>
    <scope>NUCLEOTIDE SEQUENCE</scope>
    <source>
        <strain evidence="3">MPI-SDFR-AT-0073</strain>
    </source>
</reference>
<protein>
    <submittedName>
        <fullName evidence="3">Pectate lyase superfamily protein-domain-containing protein</fullName>
    </submittedName>
</protein>
<dbReference type="PANTHER" id="PTHR33928:SF2">
    <property type="entry name" value="PECTATE LYASE SUPERFAMILY PROTEIN DOMAIN-CONTAINING PROTEIN-RELATED"/>
    <property type="match status" value="1"/>
</dbReference>
<dbReference type="RefSeq" id="XP_045960689.1">
    <property type="nucleotide sequence ID" value="XM_046097516.1"/>
</dbReference>
<dbReference type="AlphaFoldDB" id="A0A9P8UPE8"/>
<dbReference type="InterPro" id="IPR012334">
    <property type="entry name" value="Pectin_lyas_fold"/>
</dbReference>
<evidence type="ECO:0000256" key="1">
    <source>
        <dbReference type="SAM" id="MobiDB-lite"/>
    </source>
</evidence>
<dbReference type="GO" id="GO:0004650">
    <property type="term" value="F:polygalacturonase activity"/>
    <property type="evidence" value="ECO:0007669"/>
    <property type="project" value="InterPro"/>
</dbReference>
<keyword evidence="4" id="KW-1185">Reference proteome</keyword>
<dbReference type="PANTHER" id="PTHR33928">
    <property type="entry name" value="POLYGALACTURONASE QRT3"/>
    <property type="match status" value="1"/>
</dbReference>
<proteinExistence type="predicted"/>
<dbReference type="CDD" id="cd23668">
    <property type="entry name" value="GH55_beta13glucanase-like"/>
    <property type="match status" value="1"/>
</dbReference>
<dbReference type="GO" id="GO:0016829">
    <property type="term" value="F:lyase activity"/>
    <property type="evidence" value="ECO:0007669"/>
    <property type="project" value="UniProtKB-KW"/>
</dbReference>
<gene>
    <name evidence="3" type="ORF">BKA67DRAFT_512918</name>
</gene>